<dbReference type="GO" id="GO:0004497">
    <property type="term" value="F:monooxygenase activity"/>
    <property type="evidence" value="ECO:0007669"/>
    <property type="project" value="UniProtKB-KW"/>
</dbReference>
<dbReference type="InterPro" id="IPR002401">
    <property type="entry name" value="Cyt_P450_E_grp-I"/>
</dbReference>
<evidence type="ECO:0000256" key="1">
    <source>
        <dbReference type="ARBA" id="ARBA00001971"/>
    </source>
</evidence>
<dbReference type="Gene3D" id="1.10.630.10">
    <property type="entry name" value="Cytochrome P450"/>
    <property type="match status" value="1"/>
</dbReference>
<keyword evidence="7" id="KW-1133">Transmembrane helix</keyword>
<comment type="similarity">
    <text evidence="3 13">Belongs to the cytochrome P450 family.</text>
</comment>
<evidence type="ECO:0000256" key="3">
    <source>
        <dbReference type="ARBA" id="ARBA00010617"/>
    </source>
</evidence>
<evidence type="ECO:0000256" key="12">
    <source>
        <dbReference type="PIRSR" id="PIRSR602401-1"/>
    </source>
</evidence>
<sequence length="371" mass="40593">MELVALPLLGLLAFLLADLVVKRVGLREAEQGNPNAHDILGDIIRERAEGGQGSGDDGEDDLLGVLLRVRKEDGGVKCALTTDAIITVVLVTTYHSPFLISKLIKAQSRHVLLPSYLFQEVFAAGNWWQRIPVVSYVLCWQSLSGNWGEAGPTIEISGGEGLCSIFERDVGHDAGMGHVGDREGATTPLQGACRGLGGVKGQQKLTEGDMGKLSYLHLVIKETPRLHTLVPFLLPWQCREACEVMGYHVPEGTRVLVNAWAMARDGAYWEDAEVFKPERFEEGRAAAVDFRGGDIEFIHFGTGRRMCPGIALGLANMELVLAGLLYHFDWELPDGGRPKELDMAEVFGLAMRRKSGLVLVLRATQRIPVTN</sequence>
<feature type="binding site" description="axial binding residue" evidence="12">
    <location>
        <position position="307"/>
    </location>
    <ligand>
        <name>heme</name>
        <dbReference type="ChEBI" id="CHEBI:30413"/>
    </ligand>
    <ligandPart>
        <name>Fe</name>
        <dbReference type="ChEBI" id="CHEBI:18248"/>
    </ligandPart>
</feature>
<dbReference type="SUPFAM" id="SSF48264">
    <property type="entry name" value="Cytochrome P450"/>
    <property type="match status" value="1"/>
</dbReference>
<dbReference type="GO" id="GO:0005506">
    <property type="term" value="F:iron ion binding"/>
    <property type="evidence" value="ECO:0007669"/>
    <property type="project" value="InterPro"/>
</dbReference>
<dbReference type="GO" id="GO:0020037">
    <property type="term" value="F:heme binding"/>
    <property type="evidence" value="ECO:0007669"/>
    <property type="project" value="InterPro"/>
</dbReference>
<keyword evidence="11" id="KW-0472">Membrane</keyword>
<evidence type="ECO:0000256" key="2">
    <source>
        <dbReference type="ARBA" id="ARBA00004167"/>
    </source>
</evidence>
<keyword evidence="10 13" id="KW-0503">Monooxygenase</keyword>
<dbReference type="GO" id="GO:0016020">
    <property type="term" value="C:membrane"/>
    <property type="evidence" value="ECO:0007669"/>
    <property type="project" value="UniProtKB-SubCell"/>
</dbReference>
<keyword evidence="9 12" id="KW-0408">Iron</keyword>
<reference evidence="14" key="1">
    <citation type="submission" date="2015-06" db="UniProtKB">
        <authorList>
            <consortium name="EnsemblPlants"/>
        </authorList>
    </citation>
    <scope>IDENTIFICATION</scope>
</reference>
<accession>R7W7Q7</accession>
<protein>
    <submittedName>
        <fullName evidence="14">Cytochrome P450 71D7</fullName>
    </submittedName>
</protein>
<dbReference type="InterPro" id="IPR017972">
    <property type="entry name" value="Cyt_P450_CS"/>
</dbReference>
<dbReference type="PANTHER" id="PTHR47953">
    <property type="entry name" value="OS08G0105600 PROTEIN"/>
    <property type="match status" value="1"/>
</dbReference>
<dbReference type="GO" id="GO:0016705">
    <property type="term" value="F:oxidoreductase activity, acting on paired donors, with incorporation or reduction of molecular oxygen"/>
    <property type="evidence" value="ECO:0007669"/>
    <property type="project" value="InterPro"/>
</dbReference>
<name>R7W7Q7_AEGTA</name>
<dbReference type="InterPro" id="IPR001128">
    <property type="entry name" value="Cyt_P450"/>
</dbReference>
<evidence type="ECO:0000256" key="7">
    <source>
        <dbReference type="ARBA" id="ARBA00022989"/>
    </source>
</evidence>
<keyword evidence="4 12" id="KW-0349">Heme</keyword>
<dbReference type="EnsemblPlants" id="EMT17721">
    <property type="protein sequence ID" value="EMT17721"/>
    <property type="gene ID" value="F775_03765"/>
</dbReference>
<evidence type="ECO:0000313" key="14">
    <source>
        <dbReference type="EnsemblPlants" id="EMT17721"/>
    </source>
</evidence>
<evidence type="ECO:0000256" key="10">
    <source>
        <dbReference type="ARBA" id="ARBA00023033"/>
    </source>
</evidence>
<evidence type="ECO:0000256" key="4">
    <source>
        <dbReference type="ARBA" id="ARBA00022617"/>
    </source>
</evidence>
<evidence type="ECO:0000256" key="5">
    <source>
        <dbReference type="ARBA" id="ARBA00022692"/>
    </source>
</evidence>
<comment type="cofactor">
    <cofactor evidence="1 12">
        <name>heme</name>
        <dbReference type="ChEBI" id="CHEBI:30413"/>
    </cofactor>
</comment>
<dbReference type="PRINTS" id="PR00463">
    <property type="entry name" value="EP450I"/>
</dbReference>
<dbReference type="AlphaFoldDB" id="R7W7Q7"/>
<evidence type="ECO:0000256" key="13">
    <source>
        <dbReference type="RuleBase" id="RU000461"/>
    </source>
</evidence>
<dbReference type="PROSITE" id="PS00086">
    <property type="entry name" value="CYTOCHROME_P450"/>
    <property type="match status" value="1"/>
</dbReference>
<keyword evidence="6 12" id="KW-0479">Metal-binding</keyword>
<evidence type="ECO:0000256" key="8">
    <source>
        <dbReference type="ARBA" id="ARBA00023002"/>
    </source>
</evidence>
<dbReference type="PANTHER" id="PTHR47953:SF19">
    <property type="entry name" value="OS06G0641600 PROTEIN"/>
    <property type="match status" value="1"/>
</dbReference>
<dbReference type="ExpressionAtlas" id="R7W7Q7">
    <property type="expression patterns" value="baseline"/>
</dbReference>
<evidence type="ECO:0000256" key="9">
    <source>
        <dbReference type="ARBA" id="ARBA00023004"/>
    </source>
</evidence>
<keyword evidence="8 13" id="KW-0560">Oxidoreductase</keyword>
<organism evidence="14">
    <name type="scientific">Aegilops tauschii</name>
    <name type="common">Tausch's goatgrass</name>
    <name type="synonym">Aegilops squarrosa</name>
    <dbReference type="NCBI Taxonomy" id="37682"/>
    <lineage>
        <taxon>Eukaryota</taxon>
        <taxon>Viridiplantae</taxon>
        <taxon>Streptophyta</taxon>
        <taxon>Embryophyta</taxon>
        <taxon>Tracheophyta</taxon>
        <taxon>Spermatophyta</taxon>
        <taxon>Magnoliopsida</taxon>
        <taxon>Liliopsida</taxon>
        <taxon>Poales</taxon>
        <taxon>Poaceae</taxon>
        <taxon>BOP clade</taxon>
        <taxon>Pooideae</taxon>
        <taxon>Triticodae</taxon>
        <taxon>Triticeae</taxon>
        <taxon>Triticinae</taxon>
        <taxon>Aegilops</taxon>
    </lineage>
</organism>
<comment type="subcellular location">
    <subcellularLocation>
        <location evidence="2">Membrane</location>
        <topology evidence="2">Single-pass membrane protein</topology>
    </subcellularLocation>
</comment>
<evidence type="ECO:0000256" key="11">
    <source>
        <dbReference type="ARBA" id="ARBA00023136"/>
    </source>
</evidence>
<dbReference type="Pfam" id="PF00067">
    <property type="entry name" value="p450"/>
    <property type="match status" value="1"/>
</dbReference>
<evidence type="ECO:0000256" key="6">
    <source>
        <dbReference type="ARBA" id="ARBA00022723"/>
    </source>
</evidence>
<keyword evidence="5" id="KW-0812">Transmembrane</keyword>
<proteinExistence type="inferred from homology"/>
<dbReference type="InterPro" id="IPR036396">
    <property type="entry name" value="Cyt_P450_sf"/>
</dbReference>
<dbReference type="InterPro" id="IPR052306">
    <property type="entry name" value="CYP450_71D"/>
</dbReference>